<comment type="caution">
    <text evidence="2">The sequence shown here is derived from an EMBL/GenBank/DDBJ whole genome shotgun (WGS) entry which is preliminary data.</text>
</comment>
<evidence type="ECO:0000313" key="3">
    <source>
        <dbReference type="Proteomes" id="UP000792457"/>
    </source>
</evidence>
<evidence type="ECO:0000313" key="2">
    <source>
        <dbReference type="EMBL" id="KAG8239909.1"/>
    </source>
</evidence>
<reference evidence="2" key="2">
    <citation type="submission" date="2017-10" db="EMBL/GenBank/DDBJ databases">
        <title>Ladona fulva Genome sequencing and assembly.</title>
        <authorList>
            <person name="Murali S."/>
            <person name="Richards S."/>
            <person name="Bandaranaike D."/>
            <person name="Bellair M."/>
            <person name="Blankenburg K."/>
            <person name="Chao H."/>
            <person name="Dinh H."/>
            <person name="Doddapaneni H."/>
            <person name="Dugan-Rocha S."/>
            <person name="Elkadiri S."/>
            <person name="Gnanaolivu R."/>
            <person name="Hernandez B."/>
            <person name="Skinner E."/>
            <person name="Javaid M."/>
            <person name="Lee S."/>
            <person name="Li M."/>
            <person name="Ming W."/>
            <person name="Munidasa M."/>
            <person name="Muniz J."/>
            <person name="Nguyen L."/>
            <person name="Hughes D."/>
            <person name="Osuji N."/>
            <person name="Pu L.-L."/>
            <person name="Puazo M."/>
            <person name="Qu C."/>
            <person name="Quiroz J."/>
            <person name="Raj R."/>
            <person name="Weissenberger G."/>
            <person name="Xin Y."/>
            <person name="Zou X."/>
            <person name="Han Y."/>
            <person name="Worley K."/>
            <person name="Muzny D."/>
            <person name="Gibbs R."/>
        </authorList>
    </citation>
    <scope>NUCLEOTIDE SEQUENCE</scope>
    <source>
        <strain evidence="2">Sampled in the wild</strain>
    </source>
</reference>
<gene>
    <name evidence="2" type="ORF">J437_LFUL014955</name>
</gene>
<dbReference type="Proteomes" id="UP000792457">
    <property type="component" value="Unassembled WGS sequence"/>
</dbReference>
<sequence length="95" mass="10927">MSTLFIDPNEKSHGIDLTPSELAYNSAHASTRNALERPFGVWKNDFQNVTQRHHIIPGEFEVDDQCDADDYFENPDEEVPQFSEEPTGRGNLYRK</sequence>
<dbReference type="EMBL" id="KZ310280">
    <property type="protein sequence ID" value="KAG8239909.1"/>
    <property type="molecule type" value="Genomic_DNA"/>
</dbReference>
<proteinExistence type="predicted"/>
<name>A0A8K0KT11_LADFU</name>
<feature type="compositionally biased region" description="Acidic residues" evidence="1">
    <location>
        <begin position="66"/>
        <end position="79"/>
    </location>
</feature>
<evidence type="ECO:0000256" key="1">
    <source>
        <dbReference type="SAM" id="MobiDB-lite"/>
    </source>
</evidence>
<dbReference type="AlphaFoldDB" id="A0A8K0KT11"/>
<protein>
    <submittedName>
        <fullName evidence="2">Uncharacterized protein</fullName>
    </submittedName>
</protein>
<accession>A0A8K0KT11</accession>
<feature type="region of interest" description="Disordered" evidence="1">
    <location>
        <begin position="66"/>
        <end position="95"/>
    </location>
</feature>
<keyword evidence="3" id="KW-1185">Reference proteome</keyword>
<feature type="non-terminal residue" evidence="2">
    <location>
        <position position="95"/>
    </location>
</feature>
<organism evidence="2 3">
    <name type="scientific">Ladona fulva</name>
    <name type="common">Scarce chaser dragonfly</name>
    <name type="synonym">Libellula fulva</name>
    <dbReference type="NCBI Taxonomy" id="123851"/>
    <lineage>
        <taxon>Eukaryota</taxon>
        <taxon>Metazoa</taxon>
        <taxon>Ecdysozoa</taxon>
        <taxon>Arthropoda</taxon>
        <taxon>Hexapoda</taxon>
        <taxon>Insecta</taxon>
        <taxon>Pterygota</taxon>
        <taxon>Palaeoptera</taxon>
        <taxon>Odonata</taxon>
        <taxon>Epiprocta</taxon>
        <taxon>Anisoptera</taxon>
        <taxon>Libelluloidea</taxon>
        <taxon>Libellulidae</taxon>
        <taxon>Ladona</taxon>
    </lineage>
</organism>
<reference evidence="2" key="1">
    <citation type="submission" date="2013-04" db="EMBL/GenBank/DDBJ databases">
        <authorList>
            <person name="Qu J."/>
            <person name="Murali S.C."/>
            <person name="Bandaranaike D."/>
            <person name="Bellair M."/>
            <person name="Blankenburg K."/>
            <person name="Chao H."/>
            <person name="Dinh H."/>
            <person name="Doddapaneni H."/>
            <person name="Downs B."/>
            <person name="Dugan-Rocha S."/>
            <person name="Elkadiri S."/>
            <person name="Gnanaolivu R.D."/>
            <person name="Hernandez B."/>
            <person name="Javaid M."/>
            <person name="Jayaseelan J.C."/>
            <person name="Lee S."/>
            <person name="Li M."/>
            <person name="Ming W."/>
            <person name="Munidasa M."/>
            <person name="Muniz J."/>
            <person name="Nguyen L."/>
            <person name="Ongeri F."/>
            <person name="Osuji N."/>
            <person name="Pu L.-L."/>
            <person name="Puazo M."/>
            <person name="Qu C."/>
            <person name="Quiroz J."/>
            <person name="Raj R."/>
            <person name="Weissenberger G."/>
            <person name="Xin Y."/>
            <person name="Zou X."/>
            <person name="Han Y."/>
            <person name="Richards S."/>
            <person name="Worley K."/>
            <person name="Muzny D."/>
            <person name="Gibbs R."/>
        </authorList>
    </citation>
    <scope>NUCLEOTIDE SEQUENCE</scope>
    <source>
        <strain evidence="2">Sampled in the wild</strain>
    </source>
</reference>